<feature type="transmembrane region" description="Helical" evidence="6">
    <location>
        <begin position="182"/>
        <end position="201"/>
    </location>
</feature>
<dbReference type="Proteomes" id="UP000240569">
    <property type="component" value="Unassembled WGS sequence"/>
</dbReference>
<feature type="transmembrane region" description="Helical" evidence="6">
    <location>
        <begin position="21"/>
        <end position="48"/>
    </location>
</feature>
<comment type="caution">
    <text evidence="7">The sequence shown here is derived from an EMBL/GenBank/DDBJ whole genome shotgun (WGS) entry which is preliminary data.</text>
</comment>
<comment type="subcellular location">
    <subcellularLocation>
        <location evidence="1">Cell membrane</location>
        <topology evidence="1">Multi-pass membrane protein</topology>
    </subcellularLocation>
</comment>
<evidence type="ECO:0008006" key="9">
    <source>
        <dbReference type="Google" id="ProtNLM"/>
    </source>
</evidence>
<organism evidence="7 8">
    <name type="scientific">Candidatus Marsarchaeota G1 archaeon BE_D</name>
    <dbReference type="NCBI Taxonomy" id="1978156"/>
    <lineage>
        <taxon>Archaea</taxon>
        <taxon>Candidatus Marsarchaeota</taxon>
        <taxon>Candidatus Marsarchaeota group 1</taxon>
    </lineage>
</organism>
<gene>
    <name evidence="7" type="ORF">B9Q02_10865</name>
</gene>
<dbReference type="GO" id="GO:0005886">
    <property type="term" value="C:plasma membrane"/>
    <property type="evidence" value="ECO:0007669"/>
    <property type="project" value="UniProtKB-SubCell"/>
</dbReference>
<dbReference type="InterPro" id="IPR050367">
    <property type="entry name" value="APC_superfamily"/>
</dbReference>
<evidence type="ECO:0000256" key="6">
    <source>
        <dbReference type="SAM" id="Phobius"/>
    </source>
</evidence>
<evidence type="ECO:0000256" key="1">
    <source>
        <dbReference type="ARBA" id="ARBA00004651"/>
    </source>
</evidence>
<evidence type="ECO:0000256" key="3">
    <source>
        <dbReference type="ARBA" id="ARBA00022692"/>
    </source>
</evidence>
<keyword evidence="5 6" id="KW-0472">Membrane</keyword>
<evidence type="ECO:0000256" key="2">
    <source>
        <dbReference type="ARBA" id="ARBA00022475"/>
    </source>
</evidence>
<evidence type="ECO:0000313" key="7">
    <source>
        <dbReference type="EMBL" id="PSN83151.1"/>
    </source>
</evidence>
<dbReference type="InterPro" id="IPR002293">
    <property type="entry name" value="AA/rel_permease1"/>
</dbReference>
<dbReference type="Pfam" id="PF13520">
    <property type="entry name" value="AA_permease_2"/>
    <property type="match status" value="1"/>
</dbReference>
<feature type="transmembrane region" description="Helical" evidence="6">
    <location>
        <begin position="391"/>
        <end position="410"/>
    </location>
</feature>
<evidence type="ECO:0000313" key="8">
    <source>
        <dbReference type="Proteomes" id="UP000240569"/>
    </source>
</evidence>
<keyword evidence="2" id="KW-1003">Cell membrane</keyword>
<dbReference type="PANTHER" id="PTHR42770">
    <property type="entry name" value="AMINO ACID TRANSPORTER-RELATED"/>
    <property type="match status" value="1"/>
</dbReference>
<keyword evidence="4 6" id="KW-1133">Transmembrane helix</keyword>
<keyword evidence="3 6" id="KW-0812">Transmembrane</keyword>
<dbReference type="EMBL" id="NEXD01000114">
    <property type="protein sequence ID" value="PSN83151.1"/>
    <property type="molecule type" value="Genomic_DNA"/>
</dbReference>
<feature type="transmembrane region" description="Helical" evidence="6">
    <location>
        <begin position="337"/>
        <end position="359"/>
    </location>
</feature>
<dbReference type="PIRSF" id="PIRSF006060">
    <property type="entry name" value="AA_transporter"/>
    <property type="match status" value="1"/>
</dbReference>
<feature type="transmembrane region" description="Helical" evidence="6">
    <location>
        <begin position="149"/>
        <end position="170"/>
    </location>
</feature>
<feature type="transmembrane region" description="Helical" evidence="6">
    <location>
        <begin position="492"/>
        <end position="515"/>
    </location>
</feature>
<feature type="transmembrane region" description="Helical" evidence="6">
    <location>
        <begin position="462"/>
        <end position="486"/>
    </location>
</feature>
<dbReference type="PANTHER" id="PTHR42770:SF7">
    <property type="entry name" value="MEMBRANE PROTEIN"/>
    <property type="match status" value="1"/>
</dbReference>
<proteinExistence type="predicted"/>
<reference evidence="7 8" key="1">
    <citation type="submission" date="2017-04" db="EMBL/GenBank/DDBJ databases">
        <title>Novel microbial lineages endemic to geothermal iron-oxide mats fill important gaps in the evolutionary history of Archaea.</title>
        <authorList>
            <person name="Jay Z.J."/>
            <person name="Beam J.P."/>
            <person name="Dlakic M."/>
            <person name="Rusch D.B."/>
            <person name="Kozubal M.A."/>
            <person name="Inskeep W.P."/>
        </authorList>
    </citation>
    <scope>NUCLEOTIDE SEQUENCE [LARGE SCALE GENOMIC DNA]</scope>
    <source>
        <strain evidence="7">BE_D</strain>
    </source>
</reference>
<evidence type="ECO:0000256" key="4">
    <source>
        <dbReference type="ARBA" id="ARBA00022989"/>
    </source>
</evidence>
<accession>A0A2R6A9P7</accession>
<feature type="transmembrane region" description="Helical" evidence="6">
    <location>
        <begin position="242"/>
        <end position="261"/>
    </location>
</feature>
<feature type="transmembrane region" description="Helical" evidence="6">
    <location>
        <begin position="95"/>
        <end position="119"/>
    </location>
</feature>
<dbReference type="Gene3D" id="1.20.1740.10">
    <property type="entry name" value="Amino acid/polyamine transporter I"/>
    <property type="match status" value="1"/>
</dbReference>
<dbReference type="AlphaFoldDB" id="A0A2R6A9P7"/>
<dbReference type="GO" id="GO:0022857">
    <property type="term" value="F:transmembrane transporter activity"/>
    <property type="evidence" value="ECO:0007669"/>
    <property type="project" value="InterPro"/>
</dbReference>
<sequence length="533" mass="58581">MSKPAGFFVRESTGLTKQISGLEALAMALSGMGLLYVFNVIAFVPAFYPDANPLMQPFIGLLLVLPFAFMYTLLAIGIPRTGGDYIWTSRILNPWIGFVSNFTITMLSLSFIGSVGPWIPQWSLGEMFYDLGVLLHKQSYFTIANNLQAPFTIFWVTALFTILAGVIVLISTKIATAIVKYWTILAIVIGIIFIATVLSAGRTTFIRNFNAFSGSNYNEVIAEGQALGAYNGVPPAFSFSSFYAGALGLLAYLAWFYPAYFAGEVRQNKTTQILAQIGGVVIFAIFTEVMVAVEYYGEGPAFANAMAALWINGSPKYPYINIPLASGLSMYWTQNPVLVAIFNISFGITVFVMSVSILFSMSRNIFAWSFDRILPSFFASLNSKTRTPANAIAIMTIVGLIYLYLAVFNYGSLAEVFSYGTAGIFIAFLFVSFAAMIFPYVKRDIFEKTDSLVKKRIGSIPLITIIGVICVIISLVTVYSIVLPAIGGSFFYVFFTGIIPTFIIALIIYGIAFVVRKKQNIDLNVVFKEIPPE</sequence>
<protein>
    <recommendedName>
        <fullName evidence="9">Amino acid permease/ SLC12A domain-containing protein</fullName>
    </recommendedName>
</protein>
<feature type="transmembrane region" description="Helical" evidence="6">
    <location>
        <begin position="273"/>
        <end position="293"/>
    </location>
</feature>
<name>A0A2R6A9P7_9ARCH</name>
<feature type="transmembrane region" description="Helical" evidence="6">
    <location>
        <begin position="416"/>
        <end position="441"/>
    </location>
</feature>
<evidence type="ECO:0000256" key="5">
    <source>
        <dbReference type="ARBA" id="ARBA00023136"/>
    </source>
</evidence>
<feature type="transmembrane region" description="Helical" evidence="6">
    <location>
        <begin position="54"/>
        <end position="74"/>
    </location>
</feature>